<comment type="caution">
    <text evidence="3">The sequence shown here is derived from an EMBL/GenBank/DDBJ whole genome shotgun (WGS) entry which is preliminary data.</text>
</comment>
<dbReference type="Proteomes" id="UP000216454">
    <property type="component" value="Unassembled WGS sequence"/>
</dbReference>
<feature type="region of interest" description="Disordered" evidence="1">
    <location>
        <begin position="556"/>
        <end position="599"/>
    </location>
</feature>
<accession>A0A261F483</accession>
<feature type="compositionally biased region" description="Low complexity" evidence="1">
    <location>
        <begin position="713"/>
        <end position="743"/>
    </location>
</feature>
<dbReference type="SUPFAM" id="SSF56112">
    <property type="entry name" value="Protein kinase-like (PK-like)"/>
    <property type="match status" value="1"/>
</dbReference>
<keyword evidence="4" id="KW-1185">Reference proteome</keyword>
<feature type="compositionally biased region" description="Low complexity" evidence="1">
    <location>
        <begin position="556"/>
        <end position="577"/>
    </location>
</feature>
<dbReference type="OrthoDB" id="3232399at2"/>
<evidence type="ECO:0000313" key="4">
    <source>
        <dbReference type="Proteomes" id="UP000216454"/>
    </source>
</evidence>
<evidence type="ECO:0000256" key="1">
    <source>
        <dbReference type="SAM" id="MobiDB-lite"/>
    </source>
</evidence>
<dbReference type="InterPro" id="IPR011009">
    <property type="entry name" value="Kinase-like_dom_sf"/>
</dbReference>
<feature type="region of interest" description="Disordered" evidence="1">
    <location>
        <begin position="624"/>
        <end position="648"/>
    </location>
</feature>
<keyword evidence="2" id="KW-0812">Transmembrane</keyword>
<name>A0A261F483_9BIFI</name>
<feature type="compositionally biased region" description="Low complexity" evidence="1">
    <location>
        <begin position="493"/>
        <end position="511"/>
    </location>
</feature>
<reference evidence="3 4" key="1">
    <citation type="journal article" date="2017" name="BMC Genomics">
        <title>Comparative genomic and phylogenomic analyses of the Bifidobacteriaceae family.</title>
        <authorList>
            <person name="Lugli G.A."/>
            <person name="Milani C."/>
            <person name="Turroni F."/>
            <person name="Duranti S."/>
            <person name="Mancabelli L."/>
            <person name="Mangifesta M."/>
            <person name="Ferrario C."/>
            <person name="Modesto M."/>
            <person name="Mattarelli P."/>
            <person name="Jiri K."/>
            <person name="van Sinderen D."/>
            <person name="Ventura M."/>
        </authorList>
    </citation>
    <scope>NUCLEOTIDE SEQUENCE [LARGE SCALE GENOMIC DNA]</scope>
    <source>
        <strain evidence="3 4">DSM 24744</strain>
    </source>
</reference>
<dbReference type="RefSeq" id="WP_094690411.1">
    <property type="nucleotide sequence ID" value="NZ_MWWQ01000001.1"/>
</dbReference>
<sequence length="853" mass="89188">MIFNIGNTLLSRYTLVSLLLDKPGLTAWHAHDRVLAQDCQLFITNQISTSDQVQNLASWLGASRNRHFTKVQHLHAEDDVCVVVTDIDDGVSLSDYLATDAPVSVDAMRTVIGETATAAVELQNAGFQHRRLLAEFVRVGRNAITLADLPVSPLFSHPYLGLSAHDIMLSSQATVLRQLGMLLYQMITRMPYIPGQTTSTSTLDAARIAIPDEFRILCMRTLGLQDDSDPTPNVPVVTTDEFLALLGPWKPASALTSKDLLLPESGVSESIQDATIATIARSDLAPVPKSLLTFDATKHPNPNRKSGWNGNNLFQPDQVENLPASDTAMYDAFSIGSDTMSDSSISMSRNPAADILNASGLEPIPFPTGEFATSDDSPALNNSAIPSVGTQNADAVHQLGAARNTAQGVPAADAATQVLGSGSSDSGFADSDKPTLALDRASLRNATTIVAPSLVSGDQNPLRDANANTMAIPGNGIMASQPDPTSFSKHQPAHASAAHQQEQAANGSTSAASSLAAAVDAARAHANAGTSSAGGSAPTASSQVNEMPTVAIPGRQAQQSLQAQAASAGSQGSSRGGSHADAQAGGDVRPSVIPTTQPMAVMPTVPNRSLANLERNTAEYKEQHYHRRHTATPPSFKPAEPAYAAKSDDYGNTDTYTSVAAKKEHKGGRRVAIISLIIVLVLIVALTVSAISGAFQNILLNKNDHSTWPSDLAAATSSTATESESSSSSSASSSSATPSPTNTTPYTVTSINFVSNPNGLKGYAFPVTLSQEEPVSRIVISSPSSGGTLSIYANSDASNPQNGAAVGSASFDSSGTTTVTLTKTTNMSKFVIWVNSSDMPTNGTLRINNVTAY</sequence>
<feature type="region of interest" description="Disordered" evidence="1">
    <location>
        <begin position="455"/>
        <end position="511"/>
    </location>
</feature>
<feature type="transmembrane region" description="Helical" evidence="2">
    <location>
        <begin position="671"/>
        <end position="695"/>
    </location>
</feature>
<evidence type="ECO:0000256" key="2">
    <source>
        <dbReference type="SAM" id="Phobius"/>
    </source>
</evidence>
<dbReference type="EMBL" id="MWWQ01000001">
    <property type="protein sequence ID" value="OZG53949.1"/>
    <property type="molecule type" value="Genomic_DNA"/>
</dbReference>
<keyword evidence="2" id="KW-0472">Membrane</keyword>
<evidence type="ECO:0000313" key="3">
    <source>
        <dbReference type="EMBL" id="OZG53949.1"/>
    </source>
</evidence>
<keyword evidence="2" id="KW-1133">Transmembrane helix</keyword>
<gene>
    <name evidence="3" type="ORF">PSSU_0052</name>
</gene>
<feature type="region of interest" description="Disordered" evidence="1">
    <location>
        <begin position="711"/>
        <end position="743"/>
    </location>
</feature>
<dbReference type="AlphaFoldDB" id="A0A261F483"/>
<protein>
    <submittedName>
        <fullName evidence="3">Uncharacterized protein</fullName>
    </submittedName>
</protein>
<proteinExistence type="predicted"/>
<organism evidence="3 4">
    <name type="scientific">Pseudoscardovia suis</name>
    <dbReference type="NCBI Taxonomy" id="987063"/>
    <lineage>
        <taxon>Bacteria</taxon>
        <taxon>Bacillati</taxon>
        <taxon>Actinomycetota</taxon>
        <taxon>Actinomycetes</taxon>
        <taxon>Bifidobacteriales</taxon>
        <taxon>Bifidobacteriaceae</taxon>
        <taxon>Pseudoscardovia</taxon>
    </lineage>
</organism>